<accession>A0ABU0GID7</accession>
<dbReference type="PANTHER" id="PTHR43265">
    <property type="entry name" value="ESTERASE ESTD"/>
    <property type="match status" value="1"/>
</dbReference>
<keyword evidence="3" id="KW-1185">Reference proteome</keyword>
<feature type="domain" description="Serine aminopeptidase S33" evidence="1">
    <location>
        <begin position="56"/>
        <end position="290"/>
    </location>
</feature>
<dbReference type="Pfam" id="PF12146">
    <property type="entry name" value="Hydrolase_4"/>
    <property type="match status" value="1"/>
</dbReference>
<evidence type="ECO:0000259" key="1">
    <source>
        <dbReference type="Pfam" id="PF12146"/>
    </source>
</evidence>
<protein>
    <submittedName>
        <fullName evidence="2">Alpha-beta hydrolase superfamily lysophospholipase</fullName>
    </submittedName>
</protein>
<name>A0ABU0GID7_9CELL</name>
<proteinExistence type="predicted"/>
<dbReference type="InterPro" id="IPR022742">
    <property type="entry name" value="Hydrolase_4"/>
</dbReference>
<comment type="caution">
    <text evidence="2">The sequence shown here is derived from an EMBL/GenBank/DDBJ whole genome shotgun (WGS) entry which is preliminary data.</text>
</comment>
<dbReference type="InterPro" id="IPR029058">
    <property type="entry name" value="AB_hydrolase_fold"/>
</dbReference>
<dbReference type="PANTHER" id="PTHR43265:SF1">
    <property type="entry name" value="ESTERASE ESTD"/>
    <property type="match status" value="1"/>
</dbReference>
<evidence type="ECO:0000313" key="2">
    <source>
        <dbReference type="EMBL" id="MDQ0425097.1"/>
    </source>
</evidence>
<dbReference type="Proteomes" id="UP001240250">
    <property type="component" value="Unassembled WGS sequence"/>
</dbReference>
<dbReference type="SUPFAM" id="SSF53474">
    <property type="entry name" value="alpha/beta-Hydrolases"/>
    <property type="match status" value="1"/>
</dbReference>
<organism evidence="2 3">
    <name type="scientific">Cellulomonas iranensis</name>
    <dbReference type="NCBI Taxonomy" id="76862"/>
    <lineage>
        <taxon>Bacteria</taxon>
        <taxon>Bacillati</taxon>
        <taxon>Actinomycetota</taxon>
        <taxon>Actinomycetes</taxon>
        <taxon>Micrococcales</taxon>
        <taxon>Cellulomonadaceae</taxon>
        <taxon>Cellulomonas</taxon>
    </lineage>
</organism>
<dbReference type="RefSeq" id="WP_070320576.1">
    <property type="nucleotide sequence ID" value="NZ_JAUSVM010000001.1"/>
</dbReference>
<dbReference type="InterPro" id="IPR053145">
    <property type="entry name" value="AB_hydrolase_Est10"/>
</dbReference>
<sequence length="339" mass="36372">MRKTIVRVLVVLTVLAVGLGVVTVAGNDFRFTRREVTFGGPQGSLVGVLTEPRGGDARGLVVMVHGDGPVEATQGGLYSPWFEAAADAGFATLSWSKPGVGRSAGDWLDQSMADRAAEVDAALDWAHAQDDVPTGTVVLWAASQGGWVFPRVVADRDDVAGVVAVGTAVDWLRQGRFHLLAGLDDQGADDDERARAVAESDRVRDLLERGASYDEYATTTPEADRMTRDRWGFVLRNVHADATEGLRAMAPRGVPVHLMAGEHDRNVDVAETERVYRDLLGDHVTVSTFDAVHSLARPVVEDVDVVGAVTAVVRPRALLAPGVLDDYRSALASMGRRGW</sequence>
<dbReference type="EMBL" id="JAUSVM010000001">
    <property type="protein sequence ID" value="MDQ0425097.1"/>
    <property type="molecule type" value="Genomic_DNA"/>
</dbReference>
<evidence type="ECO:0000313" key="3">
    <source>
        <dbReference type="Proteomes" id="UP001240250"/>
    </source>
</evidence>
<dbReference type="GO" id="GO:0016787">
    <property type="term" value="F:hydrolase activity"/>
    <property type="evidence" value="ECO:0007669"/>
    <property type="project" value="UniProtKB-KW"/>
</dbReference>
<keyword evidence="2" id="KW-0378">Hydrolase</keyword>
<dbReference type="Gene3D" id="3.40.50.1820">
    <property type="entry name" value="alpha/beta hydrolase"/>
    <property type="match status" value="1"/>
</dbReference>
<gene>
    <name evidence="2" type="ORF">JO380_001478</name>
</gene>
<reference evidence="2 3" key="1">
    <citation type="submission" date="2023-07" db="EMBL/GenBank/DDBJ databases">
        <title>Sequencing the genomes of 1000 actinobacteria strains.</title>
        <authorList>
            <person name="Klenk H.-P."/>
        </authorList>
    </citation>
    <scope>NUCLEOTIDE SEQUENCE [LARGE SCALE GENOMIC DNA]</scope>
    <source>
        <strain evidence="2 3">DSM 14785</strain>
    </source>
</reference>